<protein>
    <submittedName>
        <fullName evidence="6">Nitrite reductase (NADH) large subunit</fullName>
    </submittedName>
</protein>
<accession>A0A1G7K798</accession>
<dbReference type="Proteomes" id="UP000183404">
    <property type="component" value="Unassembled WGS sequence"/>
</dbReference>
<evidence type="ECO:0000256" key="1">
    <source>
        <dbReference type="ARBA" id="ARBA00001974"/>
    </source>
</evidence>
<dbReference type="InterPro" id="IPR041575">
    <property type="entry name" value="Rubredoxin_C"/>
</dbReference>
<dbReference type="SUPFAM" id="SSF51905">
    <property type="entry name" value="FAD/NAD(P)-binding domain"/>
    <property type="match status" value="2"/>
</dbReference>
<organism evidence="6 7">
    <name type="scientific">Thermoanaerobacter thermohydrosulfuricus</name>
    <name type="common">Clostridium thermohydrosulfuricum</name>
    <dbReference type="NCBI Taxonomy" id="1516"/>
    <lineage>
        <taxon>Bacteria</taxon>
        <taxon>Bacillati</taxon>
        <taxon>Bacillota</taxon>
        <taxon>Clostridia</taxon>
        <taxon>Thermoanaerobacterales</taxon>
        <taxon>Thermoanaerobacteraceae</taxon>
        <taxon>Thermoanaerobacter</taxon>
    </lineage>
</organism>
<evidence type="ECO:0000313" key="6">
    <source>
        <dbReference type="EMBL" id="SDF33188.1"/>
    </source>
</evidence>
<dbReference type="RefSeq" id="WP_074592196.1">
    <property type="nucleotide sequence ID" value="NZ_FNBS01000009.1"/>
</dbReference>
<dbReference type="PRINTS" id="PR00368">
    <property type="entry name" value="FADPNR"/>
</dbReference>
<name>A0A1G7K798_THETY</name>
<keyword evidence="3" id="KW-0274">FAD</keyword>
<dbReference type="Gene3D" id="3.30.390.30">
    <property type="match status" value="1"/>
</dbReference>
<keyword evidence="2" id="KW-0285">Flavoprotein</keyword>
<evidence type="ECO:0000259" key="5">
    <source>
        <dbReference type="Pfam" id="PF18267"/>
    </source>
</evidence>
<dbReference type="PRINTS" id="PR00411">
    <property type="entry name" value="PNDRDTASEI"/>
</dbReference>
<evidence type="ECO:0000313" key="7">
    <source>
        <dbReference type="Proteomes" id="UP000183404"/>
    </source>
</evidence>
<dbReference type="InterPro" id="IPR023753">
    <property type="entry name" value="FAD/NAD-binding_dom"/>
</dbReference>
<dbReference type="PANTHER" id="PTHR43429:SF3">
    <property type="entry name" value="NITRITE REDUCTASE [NAD(P)H]"/>
    <property type="match status" value="1"/>
</dbReference>
<comment type="cofactor">
    <cofactor evidence="1">
        <name>FAD</name>
        <dbReference type="ChEBI" id="CHEBI:57692"/>
    </cofactor>
</comment>
<dbReference type="EMBL" id="FNBS01000009">
    <property type="protein sequence ID" value="SDF33188.1"/>
    <property type="molecule type" value="Genomic_DNA"/>
</dbReference>
<dbReference type="InterPro" id="IPR036188">
    <property type="entry name" value="FAD/NAD-bd_sf"/>
</dbReference>
<dbReference type="InterPro" id="IPR016156">
    <property type="entry name" value="FAD/NAD-linked_Rdtase_dimer_sf"/>
</dbReference>
<dbReference type="PROSITE" id="PS51257">
    <property type="entry name" value="PROKAR_LIPOPROTEIN"/>
    <property type="match status" value="1"/>
</dbReference>
<dbReference type="AlphaFoldDB" id="A0A1G7K798"/>
<dbReference type="PANTHER" id="PTHR43429">
    <property type="entry name" value="PYRIDINE NUCLEOTIDE-DISULFIDE OXIDOREDUCTASE DOMAIN-CONTAINING"/>
    <property type="match status" value="1"/>
</dbReference>
<evidence type="ECO:0000256" key="3">
    <source>
        <dbReference type="ARBA" id="ARBA00022827"/>
    </source>
</evidence>
<dbReference type="Pfam" id="PF18267">
    <property type="entry name" value="Rubredoxin_C"/>
    <property type="match status" value="1"/>
</dbReference>
<dbReference type="GO" id="GO:0016491">
    <property type="term" value="F:oxidoreductase activity"/>
    <property type="evidence" value="ECO:0007669"/>
    <property type="project" value="InterPro"/>
</dbReference>
<dbReference type="InterPro" id="IPR050260">
    <property type="entry name" value="FAD-bd_OxRdtase"/>
</dbReference>
<sequence>MKYVLIGNGIAALSACENIRKNDKGGKITIISKEPYPTYYRLKLSQLLGKDLNFKSLLVKEENWYTDNDIELMLNTSVRKVDTKNKKLILSNDEIISYDRLIIATGSSSFIPNVLGREKKGVFAIRSLEDVKDLNEFIKDKKKGVVIGGGLLGLEAAWTLRQNGYEITVVEFFPRLLPRQADEEGSIILKDIIESNGINLLLGAEVTEITGQTVNGIILKDGTKMDADFVIFSSGVKPNIDIVKETEIKVNKGIIVDEYMRTNIEDVYAAGDVAEFNGKIYGLWTVAMAQGKNAGLNVSGNKTPYKEVTPSSTLKITGIDVFSAGDISGEGNISKGYRGNNVYYKLYFKDGIIVGAILIGDIGKSTKLKNAIESKQDFSNILNKGFGAKDIIETI</sequence>
<gene>
    <name evidence="6" type="ORF">SAMN04244560_00601</name>
</gene>
<feature type="domain" description="NADH-rubredoxin oxidoreductase C-terminal" evidence="5">
    <location>
        <begin position="310"/>
        <end position="375"/>
    </location>
</feature>
<dbReference type="Pfam" id="PF07992">
    <property type="entry name" value="Pyr_redox_2"/>
    <property type="match status" value="1"/>
</dbReference>
<dbReference type="Gene3D" id="3.50.50.60">
    <property type="entry name" value="FAD/NAD(P)-binding domain"/>
    <property type="match status" value="2"/>
</dbReference>
<feature type="domain" description="FAD/NAD(P)-binding" evidence="4">
    <location>
        <begin position="1"/>
        <end position="291"/>
    </location>
</feature>
<reference evidence="6 7" key="1">
    <citation type="submission" date="2016-10" db="EMBL/GenBank/DDBJ databases">
        <authorList>
            <person name="de Groot N.N."/>
        </authorList>
    </citation>
    <scope>NUCLEOTIDE SEQUENCE [LARGE SCALE GENOMIC DNA]</scope>
    <source>
        <strain evidence="6 7">DSM 569</strain>
    </source>
</reference>
<evidence type="ECO:0000259" key="4">
    <source>
        <dbReference type="Pfam" id="PF07992"/>
    </source>
</evidence>
<evidence type="ECO:0000256" key="2">
    <source>
        <dbReference type="ARBA" id="ARBA00022630"/>
    </source>
</evidence>
<proteinExistence type="predicted"/>